<reference evidence="1 2" key="1">
    <citation type="submission" date="2020-08" db="EMBL/GenBank/DDBJ databases">
        <authorList>
            <person name="Liu C."/>
            <person name="Sun Q."/>
        </authorList>
    </citation>
    <scope>NUCLEOTIDE SEQUENCE [LARGE SCALE GENOMIC DNA]</scope>
    <source>
        <strain evidence="1 2">L34</strain>
    </source>
</reference>
<comment type="caution">
    <text evidence="1">The sequence shown here is derived from an EMBL/GenBank/DDBJ whole genome shotgun (WGS) entry which is preliminary data.</text>
</comment>
<name>A0ABR7KKT8_9FIRM</name>
<accession>A0ABR7KKT8</accession>
<proteinExistence type="predicted"/>
<keyword evidence="2" id="KW-1185">Reference proteome</keyword>
<evidence type="ECO:0000313" key="2">
    <source>
        <dbReference type="Proteomes" id="UP000649075"/>
    </source>
</evidence>
<dbReference type="EMBL" id="JACRWH010000050">
    <property type="protein sequence ID" value="MBC6013002.1"/>
    <property type="molecule type" value="Genomic_DNA"/>
</dbReference>
<gene>
    <name evidence="1" type="ORF">H8911_09795</name>
</gene>
<evidence type="ECO:0000313" key="1">
    <source>
        <dbReference type="EMBL" id="MBC6013002.1"/>
    </source>
</evidence>
<dbReference type="InterPro" id="IPR007358">
    <property type="entry name" value="Nucleoid_associated_NdpA"/>
</dbReference>
<dbReference type="Pfam" id="PF04245">
    <property type="entry name" value="NA37"/>
    <property type="match status" value="1"/>
</dbReference>
<sequence>MIDFSNAKILDLAVHVVGNKSKDEELVLTDTSSTISNDVTEQYIKEYFFSSFSFELSYQFSHETNLSLNELYMYSSTIFQSPNTFIEQSKNIAKHLYEVSTHPNIKRGELYIAFINDCTIDGYETNAIGIFKSETKDFYLNIKEHQGSFDVSCKKGINTKKLDKGCLIFDFKRKIPEKVYIVDTSRNDALYWKNDFLRVTEIEDAYANTSNVLNVCKKFLSKSSDMEKTSKISFLNNSVQYLESHDNFEFDDFANHACENENHCQAFKSYIQDNDLEFKFGESFEISKQAVTEAKKKIRNFIKLDSDIEIKIPSKISAVEEIIEQGYDAKKKMRYYKIYYTNEK</sequence>
<dbReference type="RefSeq" id="WP_186999527.1">
    <property type="nucleotide sequence ID" value="NZ_JACRWH010000050.1"/>
</dbReference>
<organism evidence="1 2">
    <name type="scientific">Holdemanella hominis</name>
    <dbReference type="NCBI Taxonomy" id="2764327"/>
    <lineage>
        <taxon>Bacteria</taxon>
        <taxon>Bacillati</taxon>
        <taxon>Bacillota</taxon>
        <taxon>Erysipelotrichia</taxon>
        <taxon>Erysipelotrichales</taxon>
        <taxon>Erysipelotrichaceae</taxon>
        <taxon>Holdemanella</taxon>
    </lineage>
</organism>
<dbReference type="Proteomes" id="UP000649075">
    <property type="component" value="Unassembled WGS sequence"/>
</dbReference>
<protein>
    <submittedName>
        <fullName evidence="1">Nucleoid-associated protein</fullName>
    </submittedName>
</protein>